<evidence type="ECO:0000259" key="4">
    <source>
        <dbReference type="Pfam" id="PF01909"/>
    </source>
</evidence>
<sequence>MTQTDDVVRLVRDVFGDADIVGVYLHGSAVLGGLRPHSDIDVFVVARRRTTAGQRQALTDGLLGLSGGGAPGEPLRPVELTVVVQDDIRPWTYPPRGEFQYGEWLREAYLRGRTPEPAPSPDLALLVTMVLRGRSALRGPAPDQVLDPVPSADVTRAMLAGVPELLAELDTDTRNVLLTLARIWTTLATGDIKSKDAAADWVLDRLPAEHRPVLIRARAVYLGAAEERWDDLLPQIKPHAQFVVREMERLAAH</sequence>
<dbReference type="Pfam" id="PF13427">
    <property type="entry name" value="AadA_C"/>
    <property type="match status" value="1"/>
</dbReference>
<feature type="domain" description="Adenylyltransferase AadA C-terminal" evidence="5">
    <location>
        <begin position="144"/>
        <end position="244"/>
    </location>
</feature>
<keyword evidence="6" id="KW-0548">Nucleotidyltransferase</keyword>
<dbReference type="Gene3D" id="3.30.460.10">
    <property type="entry name" value="Beta Polymerase, domain 2"/>
    <property type="match status" value="1"/>
</dbReference>
<protein>
    <submittedName>
        <fullName evidence="6">Aminoglycoside adenylyltransferase family protein</fullName>
    </submittedName>
</protein>
<comment type="caution">
    <text evidence="6">The sequence shown here is derived from an EMBL/GenBank/DDBJ whole genome shotgun (WGS) entry which is preliminary data.</text>
</comment>
<evidence type="ECO:0000256" key="1">
    <source>
        <dbReference type="ARBA" id="ARBA00022679"/>
    </source>
</evidence>
<dbReference type="PIRSF" id="PIRSF000819">
    <property type="entry name" value="Streptomycin_3-adenylyltransf"/>
    <property type="match status" value="1"/>
</dbReference>
<dbReference type="InterPro" id="IPR024172">
    <property type="entry name" value="AadA/Aad9"/>
</dbReference>
<gene>
    <name evidence="6" type="ORF">ABZ921_00600</name>
</gene>
<comment type="catalytic activity">
    <reaction evidence="3">
        <text>spectinomycin + ATP = 9-O-adenylylspectinomycin + diphosphate</text>
        <dbReference type="Rhea" id="RHEA:63228"/>
        <dbReference type="ChEBI" id="CHEBI:30616"/>
        <dbReference type="ChEBI" id="CHEBI:33019"/>
        <dbReference type="ChEBI" id="CHEBI:146260"/>
        <dbReference type="ChEBI" id="CHEBI:146261"/>
    </reaction>
</comment>
<dbReference type="InterPro" id="IPR002934">
    <property type="entry name" value="Polymerase_NTP_transf_dom"/>
</dbReference>
<dbReference type="NCBIfam" id="NF010309">
    <property type="entry name" value="PRK13746.1"/>
    <property type="match status" value="1"/>
</dbReference>
<accession>A0ABV3BF10</accession>
<reference evidence="6 7" key="1">
    <citation type="submission" date="2024-06" db="EMBL/GenBank/DDBJ databases">
        <title>The Natural Products Discovery Center: Release of the First 8490 Sequenced Strains for Exploring Actinobacteria Biosynthetic Diversity.</title>
        <authorList>
            <person name="Kalkreuter E."/>
            <person name="Kautsar S.A."/>
            <person name="Yang D."/>
            <person name="Bader C.D."/>
            <person name="Teijaro C.N."/>
            <person name="Fluegel L."/>
            <person name="Davis C.M."/>
            <person name="Simpson J.R."/>
            <person name="Lauterbach L."/>
            <person name="Steele A.D."/>
            <person name="Gui C."/>
            <person name="Meng S."/>
            <person name="Li G."/>
            <person name="Viehrig K."/>
            <person name="Ye F."/>
            <person name="Su P."/>
            <person name="Kiefer A.F."/>
            <person name="Nichols A."/>
            <person name="Cepeda A.J."/>
            <person name="Yan W."/>
            <person name="Fan B."/>
            <person name="Jiang Y."/>
            <person name="Adhikari A."/>
            <person name="Zheng C.-J."/>
            <person name="Schuster L."/>
            <person name="Cowan T.M."/>
            <person name="Smanski M.J."/>
            <person name="Chevrette M.G."/>
            <person name="De Carvalho L.P.S."/>
            <person name="Shen B."/>
        </authorList>
    </citation>
    <scope>NUCLEOTIDE SEQUENCE [LARGE SCALE GENOMIC DNA]</scope>
    <source>
        <strain evidence="6 7">NPDC046838</strain>
    </source>
</reference>
<keyword evidence="2" id="KW-0046">Antibiotic resistance</keyword>
<dbReference type="GO" id="GO:0016779">
    <property type="term" value="F:nucleotidyltransferase activity"/>
    <property type="evidence" value="ECO:0007669"/>
    <property type="project" value="UniProtKB-KW"/>
</dbReference>
<dbReference type="RefSeq" id="WP_359342973.1">
    <property type="nucleotide sequence ID" value="NZ_JBEYXV010000001.1"/>
</dbReference>
<evidence type="ECO:0000313" key="7">
    <source>
        <dbReference type="Proteomes" id="UP001551176"/>
    </source>
</evidence>
<dbReference type="Pfam" id="PF01909">
    <property type="entry name" value="NTP_transf_2"/>
    <property type="match status" value="1"/>
</dbReference>
<dbReference type="InterPro" id="IPR043519">
    <property type="entry name" value="NT_sf"/>
</dbReference>
<evidence type="ECO:0000256" key="3">
    <source>
        <dbReference type="ARBA" id="ARBA00047831"/>
    </source>
</evidence>
<dbReference type="InterPro" id="IPR025184">
    <property type="entry name" value="AadA_C"/>
</dbReference>
<keyword evidence="7" id="KW-1185">Reference proteome</keyword>
<feature type="domain" description="Polymerase nucleotidyl transferase" evidence="4">
    <location>
        <begin position="17"/>
        <end position="58"/>
    </location>
</feature>
<proteinExistence type="predicted"/>
<dbReference type="CDD" id="cd05403">
    <property type="entry name" value="NT_KNTase_like"/>
    <property type="match status" value="1"/>
</dbReference>
<organism evidence="6 7">
    <name type="scientific">Streptomyces atriruber</name>
    <dbReference type="NCBI Taxonomy" id="545121"/>
    <lineage>
        <taxon>Bacteria</taxon>
        <taxon>Bacillati</taxon>
        <taxon>Actinomycetota</taxon>
        <taxon>Actinomycetes</taxon>
        <taxon>Kitasatosporales</taxon>
        <taxon>Streptomycetaceae</taxon>
        <taxon>Streptomyces</taxon>
    </lineage>
</organism>
<evidence type="ECO:0000256" key="2">
    <source>
        <dbReference type="ARBA" id="ARBA00023251"/>
    </source>
</evidence>
<dbReference type="EMBL" id="JBEYXV010000001">
    <property type="protein sequence ID" value="MEU6819095.1"/>
    <property type="molecule type" value="Genomic_DNA"/>
</dbReference>
<evidence type="ECO:0000313" key="6">
    <source>
        <dbReference type="EMBL" id="MEU6819095.1"/>
    </source>
</evidence>
<dbReference type="Proteomes" id="UP001551176">
    <property type="component" value="Unassembled WGS sequence"/>
</dbReference>
<dbReference type="SUPFAM" id="SSF81301">
    <property type="entry name" value="Nucleotidyltransferase"/>
    <property type="match status" value="1"/>
</dbReference>
<name>A0ABV3BF10_9ACTN</name>
<keyword evidence="1" id="KW-0808">Transferase</keyword>
<evidence type="ECO:0000259" key="5">
    <source>
        <dbReference type="Pfam" id="PF13427"/>
    </source>
</evidence>